<dbReference type="SUPFAM" id="SSF52540">
    <property type="entry name" value="P-loop containing nucleoside triphosphate hydrolases"/>
    <property type="match status" value="1"/>
</dbReference>
<dbReference type="Gene3D" id="3.40.50.300">
    <property type="entry name" value="P-loop containing nucleotide triphosphate hydrolases"/>
    <property type="match status" value="1"/>
</dbReference>
<evidence type="ECO:0000259" key="7">
    <source>
        <dbReference type="PROSITE" id="PS50045"/>
    </source>
</evidence>
<dbReference type="EMBL" id="LAZR01000007">
    <property type="protein sequence ID" value="KKO09169.1"/>
    <property type="molecule type" value="Genomic_DNA"/>
</dbReference>
<proteinExistence type="predicted"/>
<dbReference type="InterPro" id="IPR009057">
    <property type="entry name" value="Homeodomain-like_sf"/>
</dbReference>
<dbReference type="InterPro" id="IPR002197">
    <property type="entry name" value="HTH_Fis"/>
</dbReference>
<dbReference type="InterPro" id="IPR029016">
    <property type="entry name" value="GAF-like_dom_sf"/>
</dbReference>
<dbReference type="PROSITE" id="PS00676">
    <property type="entry name" value="SIGMA54_INTERACT_2"/>
    <property type="match status" value="1"/>
</dbReference>
<sequence length="560" mass="62477">MSTPPLRHKSQDINQDTLILSEAAHFLGSSLEADTTIPAVLRSLSQLAGLNRGRVVLPDADNQMLRIAYAYGLQPFEKARGVYHRGEGITGSVMEAGRVCVVQNIDEEDNFLFRAVTRDVLPKDVVAFIAVPILLDEMSVGVLACHRLRNRPRGIQTDLHLLRIVAAMIGQMLRIKELIRQRTERLENQNNALRSALERHKVQDQLLGSSSKLKQVLDEAIQVANSDATIMLQGESGTGKERFARLIHAHSSRAKNPFVCINCAAIPEHLLEAELFGHEKGAFTGAIRSRAGKVEAANGGTLFLDEIGDMPLELQTKILRLLQERSLQRVGGDQEIPVDIRVLTATHMDLQQAVNNGEFRLDLFYRLNVVPLRLPPLREREGDVALLAHYFLNVFNLRHDRQLNFDSGVVSRLDSYPWPGNIRQLENVIERAVLTSRGVGISSAHIEHILHDESQIERYPGPNHHINSTVRNTSKFGIDDGEITPARTYARIGHALQDGLSLGSAGRPYQRVVDADPEQLIAVLRNVRGNKTEAARQLGLSPRQLAYRLQKLGIDKTLYR</sequence>
<dbReference type="Pfam" id="PF00158">
    <property type="entry name" value="Sigma54_activat"/>
    <property type="match status" value="1"/>
</dbReference>
<dbReference type="InterPro" id="IPR025944">
    <property type="entry name" value="Sigma_54_int_dom_CS"/>
</dbReference>
<dbReference type="Pfam" id="PF01590">
    <property type="entry name" value="GAF"/>
    <property type="match status" value="1"/>
</dbReference>
<dbReference type="Pfam" id="PF25601">
    <property type="entry name" value="AAA_lid_14"/>
    <property type="match status" value="1"/>
</dbReference>
<dbReference type="FunFam" id="3.40.50.300:FF:000006">
    <property type="entry name" value="DNA-binding transcriptional regulator NtrC"/>
    <property type="match status" value="1"/>
</dbReference>
<gene>
    <name evidence="8" type="ORF">LCGC14_0035070</name>
</gene>
<keyword evidence="6" id="KW-0175">Coiled coil</keyword>
<comment type="caution">
    <text evidence="8">The sequence shown here is derived from an EMBL/GenBank/DDBJ whole genome shotgun (WGS) entry which is preliminary data.</text>
</comment>
<dbReference type="SUPFAM" id="SSF55781">
    <property type="entry name" value="GAF domain-like"/>
    <property type="match status" value="1"/>
</dbReference>
<dbReference type="PROSITE" id="PS00675">
    <property type="entry name" value="SIGMA54_INTERACT_1"/>
    <property type="match status" value="1"/>
</dbReference>
<dbReference type="PRINTS" id="PR01590">
    <property type="entry name" value="HTHFIS"/>
</dbReference>
<dbReference type="CDD" id="cd00009">
    <property type="entry name" value="AAA"/>
    <property type="match status" value="1"/>
</dbReference>
<dbReference type="Gene3D" id="3.30.450.40">
    <property type="match status" value="1"/>
</dbReference>
<dbReference type="SUPFAM" id="SSF46689">
    <property type="entry name" value="Homeodomain-like"/>
    <property type="match status" value="1"/>
</dbReference>
<evidence type="ECO:0000256" key="4">
    <source>
        <dbReference type="ARBA" id="ARBA00023125"/>
    </source>
</evidence>
<dbReference type="InterPro" id="IPR003018">
    <property type="entry name" value="GAF"/>
</dbReference>
<dbReference type="GO" id="GO:0005524">
    <property type="term" value="F:ATP binding"/>
    <property type="evidence" value="ECO:0007669"/>
    <property type="project" value="UniProtKB-KW"/>
</dbReference>
<dbReference type="InterPro" id="IPR058031">
    <property type="entry name" value="AAA_lid_NorR"/>
</dbReference>
<dbReference type="Gene3D" id="1.10.8.60">
    <property type="match status" value="1"/>
</dbReference>
<organism evidence="8">
    <name type="scientific">marine sediment metagenome</name>
    <dbReference type="NCBI Taxonomy" id="412755"/>
    <lineage>
        <taxon>unclassified sequences</taxon>
        <taxon>metagenomes</taxon>
        <taxon>ecological metagenomes</taxon>
    </lineage>
</organism>
<dbReference type="Gene3D" id="1.10.10.60">
    <property type="entry name" value="Homeodomain-like"/>
    <property type="match status" value="1"/>
</dbReference>
<keyword evidence="4" id="KW-0238">DNA-binding</keyword>
<dbReference type="InterPro" id="IPR025662">
    <property type="entry name" value="Sigma_54_int_dom_ATP-bd_1"/>
</dbReference>
<protein>
    <recommendedName>
        <fullName evidence="7">Sigma-54 factor interaction domain-containing protein</fullName>
    </recommendedName>
</protein>
<dbReference type="PROSITE" id="PS50045">
    <property type="entry name" value="SIGMA54_INTERACT_4"/>
    <property type="match status" value="1"/>
</dbReference>
<dbReference type="InterPro" id="IPR003593">
    <property type="entry name" value="AAA+_ATPase"/>
</dbReference>
<dbReference type="SMART" id="SM00065">
    <property type="entry name" value="GAF"/>
    <property type="match status" value="1"/>
</dbReference>
<feature type="domain" description="Sigma-54 factor interaction" evidence="7">
    <location>
        <begin position="206"/>
        <end position="434"/>
    </location>
</feature>
<keyword evidence="5" id="KW-0804">Transcription</keyword>
<evidence type="ECO:0000256" key="5">
    <source>
        <dbReference type="ARBA" id="ARBA00023163"/>
    </source>
</evidence>
<keyword evidence="1" id="KW-0547">Nucleotide-binding</keyword>
<keyword evidence="2" id="KW-0067">ATP-binding</keyword>
<dbReference type="InterPro" id="IPR002078">
    <property type="entry name" value="Sigma_54_int"/>
</dbReference>
<accession>A0A0F9YW95</accession>
<dbReference type="InterPro" id="IPR027417">
    <property type="entry name" value="P-loop_NTPase"/>
</dbReference>
<dbReference type="PANTHER" id="PTHR32071">
    <property type="entry name" value="TRANSCRIPTIONAL REGULATORY PROTEIN"/>
    <property type="match status" value="1"/>
</dbReference>
<keyword evidence="3" id="KW-0805">Transcription regulation</keyword>
<evidence type="ECO:0000256" key="3">
    <source>
        <dbReference type="ARBA" id="ARBA00023015"/>
    </source>
</evidence>
<dbReference type="PROSITE" id="PS00688">
    <property type="entry name" value="SIGMA54_INTERACT_3"/>
    <property type="match status" value="1"/>
</dbReference>
<evidence type="ECO:0000256" key="1">
    <source>
        <dbReference type="ARBA" id="ARBA00022741"/>
    </source>
</evidence>
<dbReference type="Pfam" id="PF02954">
    <property type="entry name" value="HTH_8"/>
    <property type="match status" value="1"/>
</dbReference>
<dbReference type="AlphaFoldDB" id="A0A0F9YW95"/>
<dbReference type="SMART" id="SM00382">
    <property type="entry name" value="AAA"/>
    <property type="match status" value="1"/>
</dbReference>
<evidence type="ECO:0000256" key="6">
    <source>
        <dbReference type="SAM" id="Coils"/>
    </source>
</evidence>
<name>A0A0F9YW95_9ZZZZ</name>
<dbReference type="GO" id="GO:0043565">
    <property type="term" value="F:sequence-specific DNA binding"/>
    <property type="evidence" value="ECO:0007669"/>
    <property type="project" value="InterPro"/>
</dbReference>
<evidence type="ECO:0000256" key="2">
    <source>
        <dbReference type="ARBA" id="ARBA00022840"/>
    </source>
</evidence>
<feature type="coiled-coil region" evidence="6">
    <location>
        <begin position="176"/>
        <end position="203"/>
    </location>
</feature>
<dbReference type="InterPro" id="IPR025943">
    <property type="entry name" value="Sigma_54_int_dom_ATP-bd_2"/>
</dbReference>
<dbReference type="GO" id="GO:0006355">
    <property type="term" value="P:regulation of DNA-templated transcription"/>
    <property type="evidence" value="ECO:0007669"/>
    <property type="project" value="InterPro"/>
</dbReference>
<evidence type="ECO:0000313" key="8">
    <source>
        <dbReference type="EMBL" id="KKO09169.1"/>
    </source>
</evidence>
<reference evidence="8" key="1">
    <citation type="journal article" date="2015" name="Nature">
        <title>Complex archaea that bridge the gap between prokaryotes and eukaryotes.</title>
        <authorList>
            <person name="Spang A."/>
            <person name="Saw J.H."/>
            <person name="Jorgensen S.L."/>
            <person name="Zaremba-Niedzwiedzka K."/>
            <person name="Martijn J."/>
            <person name="Lind A.E."/>
            <person name="van Eijk R."/>
            <person name="Schleper C."/>
            <person name="Guy L."/>
            <person name="Ettema T.J."/>
        </authorList>
    </citation>
    <scope>NUCLEOTIDE SEQUENCE</scope>
</reference>